<feature type="transmembrane region" description="Helical" evidence="1">
    <location>
        <begin position="7"/>
        <end position="27"/>
    </location>
</feature>
<dbReference type="AlphaFoldDB" id="A0A532V369"/>
<dbReference type="InterPro" id="IPR056087">
    <property type="entry name" value="DUF7670"/>
</dbReference>
<evidence type="ECO:0000313" key="3">
    <source>
        <dbReference type="EMBL" id="TKJ41635.1"/>
    </source>
</evidence>
<evidence type="ECO:0000313" key="4">
    <source>
        <dbReference type="Proteomes" id="UP000319619"/>
    </source>
</evidence>
<dbReference type="EMBL" id="NJBN01000002">
    <property type="protein sequence ID" value="TKJ41635.1"/>
    <property type="molecule type" value="Genomic_DNA"/>
</dbReference>
<keyword evidence="1" id="KW-1133">Transmembrane helix</keyword>
<proteinExistence type="predicted"/>
<evidence type="ECO:0000256" key="1">
    <source>
        <dbReference type="SAM" id="Phobius"/>
    </source>
</evidence>
<comment type="caution">
    <text evidence="3">The sequence shown here is derived from an EMBL/GenBank/DDBJ whole genome shotgun (WGS) entry which is preliminary data.</text>
</comment>
<protein>
    <recommendedName>
        <fullName evidence="2">DUF7670 domain-containing protein</fullName>
    </recommendedName>
</protein>
<gene>
    <name evidence="3" type="ORF">CEE37_03450</name>
</gene>
<keyword evidence="1" id="KW-0812">Transmembrane</keyword>
<feature type="transmembrane region" description="Helical" evidence="1">
    <location>
        <begin position="81"/>
        <end position="101"/>
    </location>
</feature>
<feature type="transmembrane region" description="Helical" evidence="1">
    <location>
        <begin position="33"/>
        <end position="50"/>
    </location>
</feature>
<name>A0A532V369_UNCL8</name>
<dbReference type="Pfam" id="PF24709">
    <property type="entry name" value="DUF7670"/>
    <property type="match status" value="1"/>
</dbReference>
<reference evidence="3 4" key="1">
    <citation type="submission" date="2017-06" db="EMBL/GenBank/DDBJ databases">
        <title>Novel microbial phyla capable of carbon fixation and sulfur reduction in deep-sea sediments.</title>
        <authorList>
            <person name="Huang J."/>
            <person name="Baker B."/>
            <person name="Wang Y."/>
        </authorList>
    </citation>
    <scope>NUCLEOTIDE SEQUENCE [LARGE SCALE GENOMIC DNA]</scope>
    <source>
        <strain evidence="3">B3_LCP</strain>
    </source>
</reference>
<accession>A0A532V369</accession>
<feature type="domain" description="DUF7670" evidence="2">
    <location>
        <begin position="3"/>
        <end position="107"/>
    </location>
</feature>
<keyword evidence="1" id="KW-0472">Membrane</keyword>
<dbReference type="Proteomes" id="UP000319619">
    <property type="component" value="Unassembled WGS sequence"/>
</dbReference>
<feature type="transmembrane region" description="Helical" evidence="1">
    <location>
        <begin position="57"/>
        <end position="75"/>
    </location>
</feature>
<sequence>MSKILKILTTIFGLLYVLFLISGSYGHSGSEPLVIYIMFAVFLIGYVTMWKNELYCGLIFVLWWIGMWYLGVFVAEQDKGAAVVMGFPLFIIAILFIISGIKKKKATQ</sequence>
<evidence type="ECO:0000259" key="2">
    <source>
        <dbReference type="Pfam" id="PF24709"/>
    </source>
</evidence>
<organism evidence="3 4">
    <name type="scientific">candidate division LCP-89 bacterium B3_LCP</name>
    <dbReference type="NCBI Taxonomy" id="2012998"/>
    <lineage>
        <taxon>Bacteria</taxon>
        <taxon>Pseudomonadati</taxon>
        <taxon>Bacteria division LCP-89</taxon>
    </lineage>
</organism>